<keyword evidence="4" id="KW-0067">ATP-binding</keyword>
<dbReference type="InterPro" id="IPR050319">
    <property type="entry name" value="ABC_transp_ATP-bind"/>
</dbReference>
<accession>A0A5K7ZQN8</accession>
<dbReference type="CDD" id="cd03257">
    <property type="entry name" value="ABC_NikE_OppD_transporters"/>
    <property type="match status" value="1"/>
</dbReference>
<dbReference type="InterPro" id="IPR003439">
    <property type="entry name" value="ABC_transporter-like_ATP-bd"/>
</dbReference>
<organism evidence="6 7">
    <name type="scientific">Desulfosarcina ovata subsp. sediminis</name>
    <dbReference type="NCBI Taxonomy" id="885957"/>
    <lineage>
        <taxon>Bacteria</taxon>
        <taxon>Pseudomonadati</taxon>
        <taxon>Thermodesulfobacteriota</taxon>
        <taxon>Desulfobacteria</taxon>
        <taxon>Desulfobacterales</taxon>
        <taxon>Desulfosarcinaceae</taxon>
        <taxon>Desulfosarcina</taxon>
    </lineage>
</organism>
<sequence>MFEMHNVDKVFYRGQVLRRKQRVVQDVSFSLGPGEILGIIGPSGAGKSTIGKLAIRLLEPSKGRLFFEGRDITHVDRRTSRRLRASMQIVFQDPQASLHPGKKIGNLLREPLRLHRLTTRSEEPAMVKRMLAQVGLNTDILDRYPAEVSGGEKQRIVIARVMALRPRFVVLDEPTSMLDVSVQANILHLLMTLQQEWNMAYLYISHDMRLVTRLCQRLAVVVDGRIVEQGPVEEIMAHPRHACTKRLLANRINNP</sequence>
<dbReference type="InterPro" id="IPR027417">
    <property type="entry name" value="P-loop_NTPase"/>
</dbReference>
<proteinExistence type="inferred from homology"/>
<comment type="similarity">
    <text evidence="1">Belongs to the ABC transporter superfamily.</text>
</comment>
<gene>
    <name evidence="6" type="ORF">DSCO28_26760</name>
</gene>
<evidence type="ECO:0000256" key="1">
    <source>
        <dbReference type="ARBA" id="ARBA00005417"/>
    </source>
</evidence>
<evidence type="ECO:0000313" key="6">
    <source>
        <dbReference type="EMBL" id="BBO82110.1"/>
    </source>
</evidence>
<dbReference type="EMBL" id="AP021876">
    <property type="protein sequence ID" value="BBO82110.1"/>
    <property type="molecule type" value="Genomic_DNA"/>
</dbReference>
<feature type="domain" description="ABC transporter" evidence="5">
    <location>
        <begin position="2"/>
        <end position="248"/>
    </location>
</feature>
<dbReference type="Proteomes" id="UP000425960">
    <property type="component" value="Chromosome"/>
</dbReference>
<keyword evidence="3" id="KW-0547">Nucleotide-binding</keyword>
<dbReference type="Gene3D" id="3.40.50.300">
    <property type="entry name" value="P-loop containing nucleotide triphosphate hydrolases"/>
    <property type="match status" value="1"/>
</dbReference>
<dbReference type="RefSeq" id="WP_155322653.1">
    <property type="nucleotide sequence ID" value="NZ_AP021876.1"/>
</dbReference>
<dbReference type="AlphaFoldDB" id="A0A5K7ZQN8"/>
<dbReference type="KEGG" id="dov:DSCO28_26760"/>
<dbReference type="InterPro" id="IPR017871">
    <property type="entry name" value="ABC_transporter-like_CS"/>
</dbReference>
<reference evidence="6 7" key="1">
    <citation type="submission" date="2019-11" db="EMBL/GenBank/DDBJ databases">
        <title>Comparative genomics of hydrocarbon-degrading Desulfosarcina strains.</title>
        <authorList>
            <person name="Watanabe M."/>
            <person name="Kojima H."/>
            <person name="Fukui M."/>
        </authorList>
    </citation>
    <scope>NUCLEOTIDE SEQUENCE [LARGE SCALE GENOMIC DNA]</scope>
    <source>
        <strain evidence="6 7">28bB2T</strain>
    </source>
</reference>
<keyword evidence="2" id="KW-0813">Transport</keyword>
<evidence type="ECO:0000259" key="5">
    <source>
        <dbReference type="PROSITE" id="PS50893"/>
    </source>
</evidence>
<evidence type="ECO:0000256" key="3">
    <source>
        <dbReference type="ARBA" id="ARBA00022741"/>
    </source>
</evidence>
<dbReference type="PROSITE" id="PS50893">
    <property type="entry name" value="ABC_TRANSPORTER_2"/>
    <property type="match status" value="1"/>
</dbReference>
<dbReference type="SUPFAM" id="SSF52540">
    <property type="entry name" value="P-loop containing nucleoside triphosphate hydrolases"/>
    <property type="match status" value="1"/>
</dbReference>
<dbReference type="Pfam" id="PF00005">
    <property type="entry name" value="ABC_tran"/>
    <property type="match status" value="1"/>
</dbReference>
<dbReference type="PROSITE" id="PS00211">
    <property type="entry name" value="ABC_TRANSPORTER_1"/>
    <property type="match status" value="1"/>
</dbReference>
<dbReference type="PANTHER" id="PTHR43776:SF7">
    <property type="entry name" value="D,D-DIPEPTIDE TRANSPORT ATP-BINDING PROTEIN DDPF-RELATED"/>
    <property type="match status" value="1"/>
</dbReference>
<dbReference type="GO" id="GO:0016887">
    <property type="term" value="F:ATP hydrolysis activity"/>
    <property type="evidence" value="ECO:0007669"/>
    <property type="project" value="InterPro"/>
</dbReference>
<evidence type="ECO:0000256" key="4">
    <source>
        <dbReference type="ARBA" id="ARBA00022840"/>
    </source>
</evidence>
<evidence type="ECO:0000313" key="7">
    <source>
        <dbReference type="Proteomes" id="UP000425960"/>
    </source>
</evidence>
<protein>
    <recommendedName>
        <fullName evidence="5">ABC transporter domain-containing protein</fullName>
    </recommendedName>
</protein>
<dbReference type="InterPro" id="IPR003593">
    <property type="entry name" value="AAA+_ATPase"/>
</dbReference>
<dbReference type="GO" id="GO:0055085">
    <property type="term" value="P:transmembrane transport"/>
    <property type="evidence" value="ECO:0007669"/>
    <property type="project" value="UniProtKB-ARBA"/>
</dbReference>
<evidence type="ECO:0000256" key="2">
    <source>
        <dbReference type="ARBA" id="ARBA00022448"/>
    </source>
</evidence>
<dbReference type="GO" id="GO:0005524">
    <property type="term" value="F:ATP binding"/>
    <property type="evidence" value="ECO:0007669"/>
    <property type="project" value="UniProtKB-KW"/>
</dbReference>
<name>A0A5K7ZQN8_9BACT</name>
<dbReference type="SMART" id="SM00382">
    <property type="entry name" value="AAA"/>
    <property type="match status" value="1"/>
</dbReference>
<dbReference type="PANTHER" id="PTHR43776">
    <property type="entry name" value="TRANSPORT ATP-BINDING PROTEIN"/>
    <property type="match status" value="1"/>
</dbReference>